<dbReference type="OrthoDB" id="5599486at2"/>
<protein>
    <recommendedName>
        <fullName evidence="3">SdiA-regulated family protein</fullName>
    </recommendedName>
</protein>
<name>A0A5C7GIV9_9FLAO</name>
<proteinExistence type="predicted"/>
<evidence type="ECO:0000313" key="1">
    <source>
        <dbReference type="EMBL" id="TXG37522.1"/>
    </source>
</evidence>
<dbReference type="Proteomes" id="UP000321080">
    <property type="component" value="Unassembled WGS sequence"/>
</dbReference>
<dbReference type="AlphaFoldDB" id="A0A5C7GIV9"/>
<comment type="caution">
    <text evidence="1">The sequence shown here is derived from an EMBL/GenBank/DDBJ whole genome shotgun (WGS) entry which is preliminary data.</text>
</comment>
<keyword evidence="2" id="KW-1185">Reference proteome</keyword>
<dbReference type="SUPFAM" id="SSF101898">
    <property type="entry name" value="NHL repeat"/>
    <property type="match status" value="1"/>
</dbReference>
<evidence type="ECO:0000313" key="2">
    <source>
        <dbReference type="Proteomes" id="UP000321080"/>
    </source>
</evidence>
<gene>
    <name evidence="1" type="ORF">FUA22_08600</name>
</gene>
<dbReference type="EMBL" id="VRKQ01000010">
    <property type="protein sequence ID" value="TXG37522.1"/>
    <property type="molecule type" value="Genomic_DNA"/>
</dbReference>
<evidence type="ECO:0008006" key="3">
    <source>
        <dbReference type="Google" id="ProtNLM"/>
    </source>
</evidence>
<accession>A0A5C7GIV9</accession>
<sequence length="273" mass="31047">MLSVSCQTGNLKVAADLPNTLKEVSGTEVIKGSNLIWMLNDGGNKSHLYGLNEKGKIIKEVKIQAKNHDWEDLTADAKGNVYIGDFGNNANKRENLFILKINKNSLKSNEKVQIERISFRFENQYKYPPKKKKMHFDCEAFFHFNDSLYLFTKSRVKGDFGKTNMYKLPAKPGNHVAQLVDSFSTCNESKCWITSADISNDGKKMVLLTPKSAWVFTNFESDNFFKGDITEFSFDYISQKEGVCFKDNNTLLITDEKTHGQGGNLYKFKITKP</sequence>
<organism evidence="1 2">
    <name type="scientific">Seonamhaeicola maritimus</name>
    <dbReference type="NCBI Taxonomy" id="2591822"/>
    <lineage>
        <taxon>Bacteria</taxon>
        <taxon>Pseudomonadati</taxon>
        <taxon>Bacteroidota</taxon>
        <taxon>Flavobacteriia</taxon>
        <taxon>Flavobacteriales</taxon>
        <taxon>Flavobacteriaceae</taxon>
    </lineage>
</organism>
<reference evidence="1 2" key="1">
    <citation type="submission" date="2019-08" db="EMBL/GenBank/DDBJ databases">
        <title>Seonamhaeicola sediminis sp. nov., isolated from marine sediment.</title>
        <authorList>
            <person name="Cao W.R."/>
        </authorList>
    </citation>
    <scope>NUCLEOTIDE SEQUENCE [LARGE SCALE GENOMIC DNA]</scope>
    <source>
        <strain evidence="1 2">1505</strain>
    </source>
</reference>